<organism evidence="5 6">
    <name type="scientific">Streptomyces asiaticus subsp. ignotus</name>
    <dbReference type="NCBI Taxonomy" id="3098222"/>
    <lineage>
        <taxon>Bacteria</taxon>
        <taxon>Bacillati</taxon>
        <taxon>Actinomycetota</taxon>
        <taxon>Actinomycetes</taxon>
        <taxon>Kitasatosporales</taxon>
        <taxon>Streptomycetaceae</taxon>
        <taxon>Streptomyces</taxon>
        <taxon>Streptomyces violaceusniger group</taxon>
    </lineage>
</organism>
<keyword evidence="6" id="KW-1185">Reference proteome</keyword>
<keyword evidence="1" id="KW-0805">Transcription regulation</keyword>
<evidence type="ECO:0000256" key="1">
    <source>
        <dbReference type="ARBA" id="ARBA00023015"/>
    </source>
</evidence>
<proteinExistence type="predicted"/>
<dbReference type="InterPro" id="IPR036390">
    <property type="entry name" value="WH_DNA-bd_sf"/>
</dbReference>
<protein>
    <submittedName>
        <fullName evidence="5">GntR family transcriptional regulator</fullName>
    </submittedName>
</protein>
<dbReference type="RefSeq" id="WP_330816199.1">
    <property type="nucleotide sequence ID" value="NZ_JAZBJO010000058.1"/>
</dbReference>
<dbReference type="PROSITE" id="PS50949">
    <property type="entry name" value="HTH_GNTR"/>
    <property type="match status" value="1"/>
</dbReference>
<evidence type="ECO:0000313" key="5">
    <source>
        <dbReference type="EMBL" id="MEE4598892.1"/>
    </source>
</evidence>
<feature type="domain" description="HTH gntR-type" evidence="4">
    <location>
        <begin position="7"/>
        <end position="74"/>
    </location>
</feature>
<sequence>MAEGRRGSAAQRAYAAIADRMASGDLEPGAWLREESLAASIGISRTPVREALRRLASEGLVRFEANRGAQVVAWDRGKISEIYGLRAVVEGYVASVAAQHITEEALDRLEANVAEYLSVIHGGRPDARQRAAELNNEFHALVLESTASDSLVTLLNGVLGLSLVRHTFLRYSQRDLERSVEHHRELVEALRSGDAPLAEMIMKVHIRAAENAALQAQDPETVNDGG</sequence>
<reference evidence="5 6" key="1">
    <citation type="submission" date="2023-11" db="EMBL/GenBank/DDBJ databases">
        <title>30 novel species of actinomycetes from the DSMZ collection.</title>
        <authorList>
            <person name="Nouioui I."/>
        </authorList>
    </citation>
    <scope>NUCLEOTIDE SEQUENCE [LARGE SCALE GENOMIC DNA]</scope>
    <source>
        <strain evidence="5 6">DSM 41524</strain>
    </source>
</reference>
<comment type="caution">
    <text evidence="5">The sequence shown here is derived from an EMBL/GenBank/DDBJ whole genome shotgun (WGS) entry which is preliminary data.</text>
</comment>
<dbReference type="EMBL" id="JAZBJO010000058">
    <property type="protein sequence ID" value="MEE4598892.1"/>
    <property type="molecule type" value="Genomic_DNA"/>
</dbReference>
<dbReference type="Gene3D" id="1.10.10.10">
    <property type="entry name" value="Winged helix-like DNA-binding domain superfamily/Winged helix DNA-binding domain"/>
    <property type="match status" value="1"/>
</dbReference>
<dbReference type="InterPro" id="IPR011711">
    <property type="entry name" value="GntR_C"/>
</dbReference>
<dbReference type="Gene3D" id="1.20.120.530">
    <property type="entry name" value="GntR ligand-binding domain-like"/>
    <property type="match status" value="1"/>
</dbReference>
<dbReference type="InterPro" id="IPR000524">
    <property type="entry name" value="Tscrpt_reg_HTH_GntR"/>
</dbReference>
<dbReference type="InterPro" id="IPR008920">
    <property type="entry name" value="TF_FadR/GntR_C"/>
</dbReference>
<name>A0ABU7QBW8_9ACTN</name>
<dbReference type="Pfam" id="PF00392">
    <property type="entry name" value="GntR"/>
    <property type="match status" value="1"/>
</dbReference>
<dbReference type="SMART" id="SM00345">
    <property type="entry name" value="HTH_GNTR"/>
    <property type="match status" value="1"/>
</dbReference>
<keyword evidence="2" id="KW-0238">DNA-binding</keyword>
<dbReference type="SUPFAM" id="SSF48008">
    <property type="entry name" value="GntR ligand-binding domain-like"/>
    <property type="match status" value="1"/>
</dbReference>
<evidence type="ECO:0000256" key="2">
    <source>
        <dbReference type="ARBA" id="ARBA00023125"/>
    </source>
</evidence>
<dbReference type="Proteomes" id="UP001354709">
    <property type="component" value="Unassembled WGS sequence"/>
</dbReference>
<evidence type="ECO:0000256" key="3">
    <source>
        <dbReference type="ARBA" id="ARBA00023163"/>
    </source>
</evidence>
<dbReference type="InterPro" id="IPR036388">
    <property type="entry name" value="WH-like_DNA-bd_sf"/>
</dbReference>
<keyword evidence="3" id="KW-0804">Transcription</keyword>
<dbReference type="Pfam" id="PF07729">
    <property type="entry name" value="FCD"/>
    <property type="match status" value="1"/>
</dbReference>
<accession>A0ABU7QBW8</accession>
<evidence type="ECO:0000313" key="6">
    <source>
        <dbReference type="Proteomes" id="UP001354709"/>
    </source>
</evidence>
<dbReference type="SUPFAM" id="SSF46785">
    <property type="entry name" value="Winged helix' DNA-binding domain"/>
    <property type="match status" value="1"/>
</dbReference>
<dbReference type="PANTHER" id="PTHR43537">
    <property type="entry name" value="TRANSCRIPTIONAL REGULATOR, GNTR FAMILY"/>
    <property type="match status" value="1"/>
</dbReference>
<evidence type="ECO:0000259" key="4">
    <source>
        <dbReference type="PROSITE" id="PS50949"/>
    </source>
</evidence>
<dbReference type="PANTHER" id="PTHR43537:SF24">
    <property type="entry name" value="GLUCONATE OPERON TRANSCRIPTIONAL REPRESSOR"/>
    <property type="match status" value="1"/>
</dbReference>
<dbReference type="SMART" id="SM00895">
    <property type="entry name" value="FCD"/>
    <property type="match status" value="1"/>
</dbReference>
<dbReference type="PRINTS" id="PR00035">
    <property type="entry name" value="HTHGNTR"/>
</dbReference>
<gene>
    <name evidence="5" type="ORF">V2J94_44915</name>
</gene>